<dbReference type="Proteomes" id="UP000185860">
    <property type="component" value="Unassembled WGS sequence"/>
</dbReference>
<dbReference type="Pfam" id="PF00353">
    <property type="entry name" value="HemolysinCabind"/>
    <property type="match status" value="3"/>
</dbReference>
<dbReference type="PANTHER" id="PTHR38340">
    <property type="entry name" value="S-LAYER PROTEIN"/>
    <property type="match status" value="1"/>
</dbReference>
<sequence>MALTFTGESFGIFGAPVNPWRTTVYEITDEDGGIENRLTWGIPSNSESFSSFVQFDGADFNTGLSELFYLGDLTYGNGELKGNTNFEGDFPLEIYLSFSDPLDREENFEFSFNLFEVNNTTGDPVLDGDFLRFSDAGLSEETFRFNGNLYTLELFGFTTSDGELTTRGQFNAPEFSVTTTSLFGKVSQISSTIVTTVETVFAWRKTVTSAFIGFSNNDVYQLQYSTGEEIVITEEISTTYTGGAWASVSNDVVIGSITSDIVYGNQGADTLYANEGGDLMYAGDDNDLIYGGQDDDIINGNQGDDYVSGDKGNDLVRGGKGNDSVSGGEADDVLIGDLGTDSLTGDSGADTFVFRKDEAIGQYNVSLVDYITDFNAAEGDRIGFTEDITPELLSYDSLDVNQDGISDTVIKLGSTNEILGVALSVSVTTIETSLFTITTTDPILSL</sequence>
<proteinExistence type="predicted"/>
<protein>
    <recommendedName>
        <fullName evidence="5">Calcium-binding protein</fullName>
    </recommendedName>
</protein>
<keyword evidence="2" id="KW-0964">Secreted</keyword>
<dbReference type="Gene3D" id="2.150.10.10">
    <property type="entry name" value="Serralysin-like metalloprotease, C-terminal"/>
    <property type="match status" value="2"/>
</dbReference>
<dbReference type="PRINTS" id="PR00313">
    <property type="entry name" value="CABNDNGRPT"/>
</dbReference>
<dbReference type="PANTHER" id="PTHR38340:SF1">
    <property type="entry name" value="S-LAYER PROTEIN"/>
    <property type="match status" value="1"/>
</dbReference>
<organism evidence="3 4">
    <name type="scientific">[Phormidium ambiguum] IAM M-71</name>
    <dbReference type="NCBI Taxonomy" id="454136"/>
    <lineage>
        <taxon>Bacteria</taxon>
        <taxon>Bacillati</taxon>
        <taxon>Cyanobacteriota</taxon>
        <taxon>Cyanophyceae</taxon>
        <taxon>Oscillatoriophycideae</taxon>
        <taxon>Aerosakkonematales</taxon>
        <taxon>Aerosakkonemataceae</taxon>
        <taxon>Floridanema</taxon>
    </lineage>
</organism>
<dbReference type="STRING" id="454136.NIES2119_10970"/>
<evidence type="ECO:0000313" key="3">
    <source>
        <dbReference type="EMBL" id="OKH38075.1"/>
    </source>
</evidence>
<dbReference type="NCBIfam" id="NF038131">
    <property type="entry name" value="choice_anch_K"/>
    <property type="match status" value="1"/>
</dbReference>
<dbReference type="SUPFAM" id="SSF51120">
    <property type="entry name" value="beta-Roll"/>
    <property type="match status" value="2"/>
</dbReference>
<gene>
    <name evidence="3" type="ORF">NIES2119_10970</name>
</gene>
<dbReference type="InterPro" id="IPR050557">
    <property type="entry name" value="RTX_toxin/Mannuronan_C5-epim"/>
</dbReference>
<name>A0A1U7ILK7_9CYAN</name>
<dbReference type="EMBL" id="MRCE01000009">
    <property type="protein sequence ID" value="OKH38075.1"/>
    <property type="molecule type" value="Genomic_DNA"/>
</dbReference>
<comment type="subcellular location">
    <subcellularLocation>
        <location evidence="1">Secreted</location>
    </subcellularLocation>
</comment>
<dbReference type="InterPro" id="IPR001343">
    <property type="entry name" value="Hemolysn_Ca-bd"/>
</dbReference>
<dbReference type="GO" id="GO:0005509">
    <property type="term" value="F:calcium ion binding"/>
    <property type="evidence" value="ECO:0007669"/>
    <property type="project" value="InterPro"/>
</dbReference>
<dbReference type="AlphaFoldDB" id="A0A1U7ILK7"/>
<evidence type="ECO:0000313" key="4">
    <source>
        <dbReference type="Proteomes" id="UP000185860"/>
    </source>
</evidence>
<dbReference type="OrthoDB" id="459217at2"/>
<comment type="caution">
    <text evidence="3">The sequence shown here is derived from an EMBL/GenBank/DDBJ whole genome shotgun (WGS) entry which is preliminary data.</text>
</comment>
<reference evidence="3 4" key="1">
    <citation type="submission" date="2016-11" db="EMBL/GenBank/DDBJ databases">
        <title>Draft Genome Sequences of Nine Cyanobacterial Strains from Diverse Habitats.</title>
        <authorList>
            <person name="Zhu T."/>
            <person name="Hou S."/>
            <person name="Lu X."/>
            <person name="Hess W.R."/>
        </authorList>
    </citation>
    <scope>NUCLEOTIDE SEQUENCE [LARGE SCALE GENOMIC DNA]</scope>
    <source>
        <strain evidence="3 4">IAM M-71</strain>
    </source>
</reference>
<dbReference type="RefSeq" id="WP_073593514.1">
    <property type="nucleotide sequence ID" value="NZ_MRCE01000009.1"/>
</dbReference>
<dbReference type="GO" id="GO:0005576">
    <property type="term" value="C:extracellular region"/>
    <property type="evidence" value="ECO:0007669"/>
    <property type="project" value="UniProtKB-SubCell"/>
</dbReference>
<evidence type="ECO:0000256" key="1">
    <source>
        <dbReference type="ARBA" id="ARBA00004613"/>
    </source>
</evidence>
<evidence type="ECO:0008006" key="5">
    <source>
        <dbReference type="Google" id="ProtNLM"/>
    </source>
</evidence>
<accession>A0A1U7ILK7</accession>
<dbReference type="InterPro" id="IPR047995">
    <property type="entry name" value="Choice_anch_K"/>
</dbReference>
<dbReference type="InterPro" id="IPR011049">
    <property type="entry name" value="Serralysin-like_metalloprot_C"/>
</dbReference>
<evidence type="ECO:0000256" key="2">
    <source>
        <dbReference type="ARBA" id="ARBA00022525"/>
    </source>
</evidence>